<evidence type="ECO:0000313" key="3">
    <source>
        <dbReference type="Proteomes" id="UP000759103"/>
    </source>
</evidence>
<dbReference type="Proteomes" id="UP000759103">
    <property type="component" value="Unassembled WGS sequence"/>
</dbReference>
<organism evidence="2 3">
    <name type="scientific">Sphingomonas citri</name>
    <dbReference type="NCBI Taxonomy" id="2862499"/>
    <lineage>
        <taxon>Bacteria</taxon>
        <taxon>Pseudomonadati</taxon>
        <taxon>Pseudomonadota</taxon>
        <taxon>Alphaproteobacteria</taxon>
        <taxon>Sphingomonadales</taxon>
        <taxon>Sphingomonadaceae</taxon>
        <taxon>Sphingomonas</taxon>
    </lineage>
</organism>
<dbReference type="Pfam" id="PF12146">
    <property type="entry name" value="Hydrolase_4"/>
    <property type="match status" value="1"/>
</dbReference>
<gene>
    <name evidence="2" type="ORF">KZ820_04245</name>
</gene>
<dbReference type="SUPFAM" id="SSF53474">
    <property type="entry name" value="alpha/beta-Hydrolases"/>
    <property type="match status" value="1"/>
</dbReference>
<dbReference type="InterPro" id="IPR022742">
    <property type="entry name" value="Hydrolase_4"/>
</dbReference>
<dbReference type="PANTHER" id="PTHR11614">
    <property type="entry name" value="PHOSPHOLIPASE-RELATED"/>
    <property type="match status" value="1"/>
</dbReference>
<dbReference type="EMBL" id="JAHXZN010000001">
    <property type="protein sequence ID" value="MBW6529935.1"/>
    <property type="molecule type" value="Genomic_DNA"/>
</dbReference>
<dbReference type="Gene3D" id="3.40.50.1820">
    <property type="entry name" value="alpha/beta hydrolase"/>
    <property type="match status" value="1"/>
</dbReference>
<protein>
    <submittedName>
        <fullName evidence="2">Alpha/beta hydrolase</fullName>
    </submittedName>
</protein>
<reference evidence="2 3" key="1">
    <citation type="submission" date="2021-07" db="EMBL/GenBank/DDBJ databases">
        <title>Sphingomonas sp.</title>
        <authorList>
            <person name="Feng G."/>
            <person name="Li J."/>
            <person name="Pan M."/>
        </authorList>
    </citation>
    <scope>NUCLEOTIDE SEQUENCE [LARGE SCALE GENOMIC DNA]</scope>
    <source>
        <strain evidence="2 3">RRHST34</strain>
    </source>
</reference>
<keyword evidence="3" id="KW-1185">Reference proteome</keyword>
<evidence type="ECO:0000259" key="1">
    <source>
        <dbReference type="Pfam" id="PF12146"/>
    </source>
</evidence>
<comment type="caution">
    <text evidence="2">The sequence shown here is derived from an EMBL/GenBank/DDBJ whole genome shotgun (WGS) entry which is preliminary data.</text>
</comment>
<keyword evidence="2" id="KW-0378">Hydrolase</keyword>
<proteinExistence type="predicted"/>
<sequence length="308" mass="34090">MMLEPMNRRLIPAEARVATARAADGWPLRRFEWPGGGRGTILFQTGRADVFEKYLESFAHWHAQGWSVAAFDWRGQGGSGRLCADAQVGHCDDFAPWLTDLAEQWCDWVTAMPGPHVIVGHSMGGYLALRSLLDDAIQPRAAVLVAPMLGLASPVGAWLGGRVAHLMRRRGDPARAAWKSERPGFAARQRLLTGDAQRYADEAWWYEHDPTLRLGPPSWAWLDEAFAATARLRQDPALAKLDVPVLLLVAEGDRLVDARAARRVAARLRRATLVRFGDGAAHELLRERDAVRDRALDAIDSFLAEHAA</sequence>
<accession>A0ABS7BJZ2</accession>
<name>A0ABS7BJZ2_9SPHN</name>
<dbReference type="InterPro" id="IPR051044">
    <property type="entry name" value="MAG_DAG_Lipase"/>
</dbReference>
<dbReference type="InterPro" id="IPR029058">
    <property type="entry name" value="AB_hydrolase_fold"/>
</dbReference>
<dbReference type="GO" id="GO:0016787">
    <property type="term" value="F:hydrolase activity"/>
    <property type="evidence" value="ECO:0007669"/>
    <property type="project" value="UniProtKB-KW"/>
</dbReference>
<evidence type="ECO:0000313" key="2">
    <source>
        <dbReference type="EMBL" id="MBW6529935.1"/>
    </source>
</evidence>
<feature type="domain" description="Serine aminopeptidase S33" evidence="1">
    <location>
        <begin position="38"/>
        <end position="289"/>
    </location>
</feature>